<dbReference type="EMBL" id="OE841225">
    <property type="protein sequence ID" value="CAD7594820.1"/>
    <property type="molecule type" value="Genomic_DNA"/>
</dbReference>
<dbReference type="AlphaFoldDB" id="A0A7R9JYM4"/>
<evidence type="ECO:0000313" key="2">
    <source>
        <dbReference type="EMBL" id="CAD7594820.1"/>
    </source>
</evidence>
<reference evidence="2" key="1">
    <citation type="submission" date="2020-11" db="EMBL/GenBank/DDBJ databases">
        <authorList>
            <person name="Tran Van P."/>
        </authorList>
    </citation>
    <scope>NUCLEOTIDE SEQUENCE</scope>
</reference>
<sequence>MRKEDHSKHSSAILVSGKTDDHSSAMASSSCSGGNRNTLLCVWLFLLLAWTCVGIEARTLSESKRSTTQAELGATDYPDYQTGVRYDEYPFSTSVVMDIIEDLTNFFFSKAISSSLMFLSDFSQTSGCFFNYTGPLLHQDSTNCLDSHIRDGRVTYVSNYISEETPGFQATLSPGSEDFYSTTTDTHRDRNLFAGQGPKSMSAIPGTRAPEKNQYQPFHASLPWEN</sequence>
<feature type="region of interest" description="Disordered" evidence="1">
    <location>
        <begin position="193"/>
        <end position="226"/>
    </location>
</feature>
<protein>
    <submittedName>
        <fullName evidence="2">Uncharacterized protein</fullName>
    </submittedName>
</protein>
<organism evidence="2">
    <name type="scientific">Timema genevievae</name>
    <name type="common">Walking stick</name>
    <dbReference type="NCBI Taxonomy" id="629358"/>
    <lineage>
        <taxon>Eukaryota</taxon>
        <taxon>Metazoa</taxon>
        <taxon>Ecdysozoa</taxon>
        <taxon>Arthropoda</taxon>
        <taxon>Hexapoda</taxon>
        <taxon>Insecta</taxon>
        <taxon>Pterygota</taxon>
        <taxon>Neoptera</taxon>
        <taxon>Polyneoptera</taxon>
        <taxon>Phasmatodea</taxon>
        <taxon>Timematodea</taxon>
        <taxon>Timematoidea</taxon>
        <taxon>Timematidae</taxon>
        <taxon>Timema</taxon>
    </lineage>
</organism>
<name>A0A7R9JYM4_TIMGE</name>
<accession>A0A7R9JYM4</accession>
<gene>
    <name evidence="2" type="ORF">TGEB3V08_LOCUS5815</name>
</gene>
<evidence type="ECO:0000256" key="1">
    <source>
        <dbReference type="SAM" id="MobiDB-lite"/>
    </source>
</evidence>
<proteinExistence type="predicted"/>